<gene>
    <name evidence="2" type="ORF">SAMN05660313_00303</name>
</gene>
<sequence length="163" mass="18935">MEDRNSLTFKGYLKVMSVMHLVFCIGILLFTIFLYFQQESWIFTFPINTPSIVIVPLIAIIGIYLSNYVFKKKIEPILDKKSLKQKLGVYQSALIYKFAFVEGSAFVCLVFALSNSNLFYLSITGFIIIYFITLRPTKDKIEQQLQLKGEQKEQFKREDDVIS</sequence>
<keyword evidence="1" id="KW-0472">Membrane</keyword>
<keyword evidence="3" id="KW-1185">Reference proteome</keyword>
<reference evidence="3" key="1">
    <citation type="submission" date="2016-11" db="EMBL/GenBank/DDBJ databases">
        <authorList>
            <person name="Varghese N."/>
            <person name="Submissions S."/>
        </authorList>
    </citation>
    <scope>NUCLEOTIDE SEQUENCE [LARGE SCALE GENOMIC DNA]</scope>
    <source>
        <strain evidence="3">DSM 24786</strain>
    </source>
</reference>
<dbReference type="OrthoDB" id="1151358at2"/>
<dbReference type="AlphaFoldDB" id="A0A1K1M3Q3"/>
<proteinExistence type="predicted"/>
<name>A0A1K1M3Q3_9FLAO</name>
<dbReference type="Proteomes" id="UP000183257">
    <property type="component" value="Unassembled WGS sequence"/>
</dbReference>
<protein>
    <submittedName>
        <fullName evidence="2">Uncharacterized protein</fullName>
    </submittedName>
</protein>
<accession>A0A1K1M3Q3</accession>
<feature type="transmembrane region" description="Helical" evidence="1">
    <location>
        <begin position="118"/>
        <end position="134"/>
    </location>
</feature>
<evidence type="ECO:0000313" key="2">
    <source>
        <dbReference type="EMBL" id="SFW17773.1"/>
    </source>
</evidence>
<evidence type="ECO:0000313" key="3">
    <source>
        <dbReference type="Proteomes" id="UP000183257"/>
    </source>
</evidence>
<evidence type="ECO:0000256" key="1">
    <source>
        <dbReference type="SAM" id="Phobius"/>
    </source>
</evidence>
<keyword evidence="1" id="KW-0812">Transmembrane</keyword>
<keyword evidence="1" id="KW-1133">Transmembrane helix</keyword>
<organism evidence="2 3">
    <name type="scientific">Cellulophaga fucicola</name>
    <dbReference type="NCBI Taxonomy" id="76595"/>
    <lineage>
        <taxon>Bacteria</taxon>
        <taxon>Pseudomonadati</taxon>
        <taxon>Bacteroidota</taxon>
        <taxon>Flavobacteriia</taxon>
        <taxon>Flavobacteriales</taxon>
        <taxon>Flavobacteriaceae</taxon>
        <taxon>Cellulophaga</taxon>
    </lineage>
</organism>
<feature type="transmembrane region" description="Helical" evidence="1">
    <location>
        <begin position="12"/>
        <end position="36"/>
    </location>
</feature>
<dbReference type="EMBL" id="FPIY01000001">
    <property type="protein sequence ID" value="SFW17773.1"/>
    <property type="molecule type" value="Genomic_DNA"/>
</dbReference>
<feature type="transmembrane region" description="Helical" evidence="1">
    <location>
        <begin position="87"/>
        <end position="112"/>
    </location>
</feature>
<dbReference type="RefSeq" id="WP_072301990.1">
    <property type="nucleotide sequence ID" value="NZ_FPIY01000001.1"/>
</dbReference>
<feature type="transmembrane region" description="Helical" evidence="1">
    <location>
        <begin position="42"/>
        <end position="66"/>
    </location>
</feature>
<dbReference type="STRING" id="76595.SAMN05660313_00303"/>